<reference evidence="2 3" key="1">
    <citation type="submission" date="2024-04" db="EMBL/GenBank/DDBJ databases">
        <authorList>
            <consortium name="Genoscope - CEA"/>
            <person name="William W."/>
        </authorList>
    </citation>
    <scope>NUCLEOTIDE SEQUENCE [LARGE SCALE GENOMIC DNA]</scope>
</reference>
<evidence type="ECO:0000313" key="2">
    <source>
        <dbReference type="EMBL" id="CAL1541418.1"/>
    </source>
</evidence>
<dbReference type="AlphaFoldDB" id="A0AAV2I775"/>
<dbReference type="PANTHER" id="PTHR14776:SF1">
    <property type="entry name" value="CADHERIN-LIKE AND PC-ESTERASE DOMAIN-CONTAINING PROTEIN 1"/>
    <property type="match status" value="1"/>
</dbReference>
<dbReference type="PANTHER" id="PTHR14776">
    <property type="entry name" value="CADHERIN-LIKE AND PC-ESTERASE DOMAIN-CONTAINING PROTEIN 1"/>
    <property type="match status" value="1"/>
</dbReference>
<accession>A0AAV2I775</accession>
<dbReference type="Proteomes" id="UP001497497">
    <property type="component" value="Unassembled WGS sequence"/>
</dbReference>
<feature type="domain" description="NXPE C-terminal" evidence="1">
    <location>
        <begin position="8"/>
        <end position="60"/>
    </location>
</feature>
<dbReference type="InterPro" id="IPR057106">
    <property type="entry name" value="NXPE4_C"/>
</dbReference>
<organism evidence="2 3">
    <name type="scientific">Lymnaea stagnalis</name>
    <name type="common">Great pond snail</name>
    <name type="synonym">Helix stagnalis</name>
    <dbReference type="NCBI Taxonomy" id="6523"/>
    <lineage>
        <taxon>Eukaryota</taxon>
        <taxon>Metazoa</taxon>
        <taxon>Spiralia</taxon>
        <taxon>Lophotrochozoa</taxon>
        <taxon>Mollusca</taxon>
        <taxon>Gastropoda</taxon>
        <taxon>Heterobranchia</taxon>
        <taxon>Euthyneura</taxon>
        <taxon>Panpulmonata</taxon>
        <taxon>Hygrophila</taxon>
        <taxon>Lymnaeoidea</taxon>
        <taxon>Lymnaeidae</taxon>
        <taxon>Lymnaea</taxon>
    </lineage>
</organism>
<feature type="non-terminal residue" evidence="2">
    <location>
        <position position="1"/>
    </location>
</feature>
<name>A0AAV2I775_LYMST</name>
<gene>
    <name evidence="2" type="ORF">GSLYS_00015024001</name>
</gene>
<protein>
    <recommendedName>
        <fullName evidence="1">NXPE C-terminal domain-containing protein</fullName>
    </recommendedName>
</protein>
<dbReference type="Pfam" id="PF24536">
    <property type="entry name" value="NXPE4_C"/>
    <property type="match status" value="1"/>
</dbReference>
<proteinExistence type="predicted"/>
<dbReference type="EMBL" id="CAXITT010000431">
    <property type="protein sequence ID" value="CAL1541418.1"/>
    <property type="molecule type" value="Genomic_DNA"/>
</dbReference>
<evidence type="ECO:0000313" key="3">
    <source>
        <dbReference type="Proteomes" id="UP001497497"/>
    </source>
</evidence>
<comment type="caution">
    <text evidence="2">The sequence shown here is derived from an EMBL/GenBank/DDBJ whole genome shotgun (WGS) entry which is preliminary data.</text>
</comment>
<keyword evidence="3" id="KW-1185">Reference proteome</keyword>
<sequence>CYWKNSIWYQEGCREKQLSKQEIQSCLFGKKVLFIGDSTNRGIQHYISERLNGSLMEWDKTHTIRVYEDLNEGRTVFGFAYYPQFWLPHHKRPPLDKALSQLIKR</sequence>
<evidence type="ECO:0000259" key="1">
    <source>
        <dbReference type="Pfam" id="PF24536"/>
    </source>
</evidence>